<keyword evidence="12" id="KW-1133">Transmembrane helix</keyword>
<dbReference type="PROSITE" id="PS50507">
    <property type="entry name" value="RDRP_SSRNA_POS"/>
    <property type="match status" value="1"/>
</dbReference>
<comment type="catalytic activity">
    <reaction evidence="11">
        <text>RNA(n) + a ribonucleoside 5'-triphosphate = RNA(n+1) + diphosphate</text>
        <dbReference type="Rhea" id="RHEA:21248"/>
        <dbReference type="Rhea" id="RHEA-COMP:14527"/>
        <dbReference type="Rhea" id="RHEA-COMP:17342"/>
        <dbReference type="ChEBI" id="CHEBI:33019"/>
        <dbReference type="ChEBI" id="CHEBI:61557"/>
        <dbReference type="ChEBI" id="CHEBI:140395"/>
        <dbReference type="EC" id="2.7.7.48"/>
    </reaction>
</comment>
<evidence type="ECO:0000256" key="1">
    <source>
        <dbReference type="ARBA" id="ARBA00002753"/>
    </source>
</evidence>
<dbReference type="Pfam" id="PF00998">
    <property type="entry name" value="RdRP_3"/>
    <property type="match status" value="1"/>
</dbReference>
<dbReference type="GO" id="GO:0000166">
    <property type="term" value="F:nucleotide binding"/>
    <property type="evidence" value="ECO:0007669"/>
    <property type="project" value="UniProtKB-KW"/>
</dbReference>
<evidence type="ECO:0000256" key="10">
    <source>
        <dbReference type="ARBA" id="ARBA00023151"/>
    </source>
</evidence>
<feature type="domain" description="RdRp catalytic" evidence="13">
    <location>
        <begin position="424"/>
        <end position="543"/>
    </location>
</feature>
<protein>
    <recommendedName>
        <fullName evidence="4 11">RNA-directed RNA polymerase</fullName>
        <ecNumber evidence="3 11">2.7.7.48</ecNumber>
    </recommendedName>
</protein>
<comment type="function">
    <text evidence="1">RNA-dependent RNA polymerase that plays an essential role in the virus replication.</text>
</comment>
<comment type="similarity">
    <text evidence="2">Belongs to the tombusviridae RNA polymerase family.</text>
</comment>
<accession>D1GV18</accession>
<dbReference type="InterPro" id="IPR013707">
    <property type="entry name" value="Tombusvirus_p33"/>
</dbReference>
<evidence type="ECO:0000256" key="12">
    <source>
        <dbReference type="SAM" id="Phobius"/>
    </source>
</evidence>
<feature type="transmembrane region" description="Helical" evidence="12">
    <location>
        <begin position="7"/>
        <end position="28"/>
    </location>
</feature>
<dbReference type="EMBL" id="FN543466">
    <property type="protein sequence ID" value="CBA34973.1"/>
    <property type="molecule type" value="Genomic_RNA"/>
</dbReference>
<evidence type="ECO:0000256" key="11">
    <source>
        <dbReference type="RuleBase" id="RU363062"/>
    </source>
</evidence>
<dbReference type="Pfam" id="PF08500">
    <property type="entry name" value="Tombus_P33"/>
    <property type="match status" value="1"/>
</dbReference>
<evidence type="ECO:0000256" key="7">
    <source>
        <dbReference type="ARBA" id="ARBA00022695"/>
    </source>
</evidence>
<keyword evidence="5 11" id="KW-0696">RNA-directed RNA polymerase</keyword>
<keyword evidence="12" id="KW-0812">Transmembrane</keyword>
<name>D1GV18_9TOMB</name>
<dbReference type="InterPro" id="IPR007094">
    <property type="entry name" value="RNA-dir_pol_PSvirus"/>
</dbReference>
<evidence type="ECO:0000256" key="5">
    <source>
        <dbReference type="ARBA" id="ARBA00022484"/>
    </source>
</evidence>
<proteinExistence type="inferred from homology"/>
<keyword evidence="7 11" id="KW-0548">Nucleotidyltransferase</keyword>
<dbReference type="CDD" id="cd23244">
    <property type="entry name" value="Betanecrovirus_RdRp"/>
    <property type="match status" value="1"/>
</dbReference>
<sequence length="723" mass="81829">MDSIPYVILRILNFVLYSIIFPSLLFFINHHTTILWACLCAYGFYRAFRLIFKIKVEVHPATRAVFNDMVTRFQRESMFSPDDEVPEGIPIHEDVDLVSDPTHKDIKRVRASRRVSYAARVAHVAKSKVGLLANTKANELVYSRLCRDEMVTHGVRPSHIAHAVPLAVAACFIPLDSDFLAASIRNCNEMEERRAVLGPSYGKGGLLCTSGFTTPTWRGNPEGLLVKRGPPLAKPRKLYRFSGFGTHIRYGVHDHSLGNVRRGLVERLFMVETKDGLAPTPKPTPGVYAKLSRFHDLVSSNLTSTTRLTYEQFLGFYSGRKLERYQQAVESLAIRPIGVQDAWLSTFVKAEKLNISAKPDPAPRVIQPRSPRYNVEVGRFLRHAEEHLFDAINRVYGGRTVFKGLNADQAGMEMQAMWQEFDNPVGIGMDASRFDQHVSKEALEFEHRIWLSMYHGADRKVLSKLLGMQIHNRGLARCPDGEIRYTVEGCRMSGDINTSSGNCYIMCASVHNYCSRLGVKRFRLANNGDDCMLVVESKDEARVRQGLIEYYRELGFTMKVEPTVYELEHIEFCQTRPVLVDGAYRMVRNLHQGMSKDLHSLHDLGSKKAAEAWVSAVGSGGRVMNDGVPVLKSFFKQFPLLSGPKTKSDMSIALQEDWKYKFNRTGCFKDLTPTPQSRYSFWRAFGVLPDEQIALEKGFSRLSFDKLDQDIQEEVSLLQFSGA</sequence>
<keyword evidence="12" id="KW-0472">Membrane</keyword>
<dbReference type="SUPFAM" id="SSF56672">
    <property type="entry name" value="DNA/RNA polymerases"/>
    <property type="match status" value="1"/>
</dbReference>
<dbReference type="InterPro" id="IPR002166">
    <property type="entry name" value="RNA_pol_HCV"/>
</dbReference>
<keyword evidence="6 11" id="KW-0808">Transferase</keyword>
<evidence type="ECO:0000256" key="3">
    <source>
        <dbReference type="ARBA" id="ARBA00012494"/>
    </source>
</evidence>
<dbReference type="GO" id="GO:0003723">
    <property type="term" value="F:RNA binding"/>
    <property type="evidence" value="ECO:0007669"/>
    <property type="project" value="InterPro"/>
</dbReference>
<evidence type="ECO:0000256" key="8">
    <source>
        <dbReference type="ARBA" id="ARBA00022741"/>
    </source>
</evidence>
<organism evidence="14">
    <name type="scientific">Beet black scorch virus</name>
    <dbReference type="NCBI Taxonomy" id="196375"/>
    <lineage>
        <taxon>Viruses</taxon>
        <taxon>Riboviria</taxon>
        <taxon>Orthornavirae</taxon>
        <taxon>Kitrinoviricota</taxon>
        <taxon>Tolucaviricetes</taxon>
        <taxon>Tolivirales</taxon>
        <taxon>Tombusviridae</taxon>
        <taxon>Procedovirinae</taxon>
        <taxon>Betanecrovirus</taxon>
        <taxon>Betanecrovirus betae</taxon>
    </lineage>
</organism>
<dbReference type="InterPro" id="IPR043128">
    <property type="entry name" value="Rev_trsase/Diguanyl_cyclase"/>
</dbReference>
<dbReference type="InterPro" id="IPR043502">
    <property type="entry name" value="DNA/RNA_pol_sf"/>
</dbReference>
<dbReference type="Gene3D" id="3.30.70.270">
    <property type="match status" value="1"/>
</dbReference>
<dbReference type="EC" id="2.7.7.48" evidence="3 11"/>
<evidence type="ECO:0000256" key="6">
    <source>
        <dbReference type="ARBA" id="ARBA00022679"/>
    </source>
</evidence>
<evidence type="ECO:0000256" key="4">
    <source>
        <dbReference type="ARBA" id="ARBA00022412"/>
    </source>
</evidence>
<reference evidence="14" key="1">
    <citation type="submission" date="2009-08" db="EMBL/GenBank/DDBJ databases">
        <title>Iranian Beet black scorch virus is more diverse than anywhere else.</title>
        <authorList>
            <person name="Mehrvar M."/>
            <person name="Bragard C."/>
        </authorList>
    </citation>
    <scope>NUCLEOTIDE SEQUENCE</scope>
    <source>
        <strain evidence="14">Ir-Ha2</strain>
    </source>
</reference>
<keyword evidence="9 11" id="KW-0693">Viral RNA replication</keyword>
<keyword evidence="10" id="KW-1159">RNA suppression of termination</keyword>
<evidence type="ECO:0000313" key="14">
    <source>
        <dbReference type="EMBL" id="CBA34973.1"/>
    </source>
</evidence>
<dbReference type="GO" id="GO:0039694">
    <property type="term" value="P:viral RNA genome replication"/>
    <property type="evidence" value="ECO:0007669"/>
    <property type="project" value="InterPro"/>
</dbReference>
<evidence type="ECO:0000259" key="13">
    <source>
        <dbReference type="PROSITE" id="PS50507"/>
    </source>
</evidence>
<evidence type="ECO:0000256" key="9">
    <source>
        <dbReference type="ARBA" id="ARBA00022953"/>
    </source>
</evidence>
<keyword evidence="8 11" id="KW-0547">Nucleotide-binding</keyword>
<evidence type="ECO:0000256" key="2">
    <source>
        <dbReference type="ARBA" id="ARBA00009527"/>
    </source>
</evidence>
<dbReference type="GO" id="GO:0003968">
    <property type="term" value="F:RNA-directed RNA polymerase activity"/>
    <property type="evidence" value="ECO:0007669"/>
    <property type="project" value="UniProtKB-KW"/>
</dbReference>